<accession>A0A6M3K9A7</accession>
<gene>
    <name evidence="1" type="ORF">MM415A01082_0002</name>
</gene>
<sequence length="169" mass="18767">MKTISGWWFTTTKRRLLNDDNRKIVIGKSHKVSGKIIPCESGLHLSPRIIDALFYAPGPVIYRVVGRGIIIPHGRPIDKYVCSERYYVRGGIDVSEILRLFVLKCALDVIHLWNPPEIVVKYLKTGDESIRAAAGAAAWGAGAAARDAARDAALKKFNKRLTVMVSRVL</sequence>
<dbReference type="AlphaFoldDB" id="A0A6M3K9A7"/>
<protein>
    <submittedName>
        <fullName evidence="1">Uncharacterized protein</fullName>
    </submittedName>
</protein>
<dbReference type="EMBL" id="MT142332">
    <property type="protein sequence ID" value="QJA78336.1"/>
    <property type="molecule type" value="Genomic_DNA"/>
</dbReference>
<organism evidence="1">
    <name type="scientific">viral metagenome</name>
    <dbReference type="NCBI Taxonomy" id="1070528"/>
    <lineage>
        <taxon>unclassified sequences</taxon>
        <taxon>metagenomes</taxon>
        <taxon>organismal metagenomes</taxon>
    </lineage>
</organism>
<reference evidence="1" key="1">
    <citation type="submission" date="2020-03" db="EMBL/GenBank/DDBJ databases">
        <title>The deep terrestrial virosphere.</title>
        <authorList>
            <person name="Holmfeldt K."/>
            <person name="Nilsson E."/>
            <person name="Simone D."/>
            <person name="Lopez-Fernandez M."/>
            <person name="Wu X."/>
            <person name="de Brujin I."/>
            <person name="Lundin D."/>
            <person name="Andersson A."/>
            <person name="Bertilsson S."/>
            <person name="Dopson M."/>
        </authorList>
    </citation>
    <scope>NUCLEOTIDE SEQUENCE</scope>
    <source>
        <strain evidence="1">MM415A01082</strain>
    </source>
</reference>
<evidence type="ECO:0000313" key="1">
    <source>
        <dbReference type="EMBL" id="QJA78336.1"/>
    </source>
</evidence>
<proteinExistence type="predicted"/>
<name>A0A6M3K9A7_9ZZZZ</name>